<evidence type="ECO:0000313" key="1">
    <source>
        <dbReference type="EMBL" id="RID94910.1"/>
    </source>
</evidence>
<proteinExistence type="predicted"/>
<protein>
    <recommendedName>
        <fullName evidence="3">DUF4209 domain-containing protein</fullName>
    </recommendedName>
</protein>
<accession>A0ABX9MB57</accession>
<evidence type="ECO:0000313" key="2">
    <source>
        <dbReference type="Proteomes" id="UP000266262"/>
    </source>
</evidence>
<name>A0ABX9MB57_9FIRM</name>
<sequence>MDSQNIGVKYYSITDMSIGWNLEKAEKVINSFDDNNEQYDINYILELYNICLLFDTGVRLKKWSDNDYTRLNSIVAKFRSLIGRFLSKVDYLKLKSFYPNISIHYKDSFWEVFESYKVYKNFSGNEFSSILAQFNIPIYIILMHKMIVQHFDNEMSAFMKKSKSTAEILILYYLVRKEKDSKRYYIPKSLQIEQQIEIIDKYIDEENANSDYLCLLAKSRWTKEFPISDKIRLKAKRRYERNVEEFFKSNTGISFGISVGFSNSNEVINFSHEDELSPKIIYSRIWLEENLDNPTLLNNFIYLFGYVDNFFRSTFPSNKNNIGIIEKIVSVKGNREYEIGFSFRYKESISSMQIRAYYYELLKLDKRLEEVFKWFFEEYLNREFQAEGFSLSIPSAESSFLEKMRTMCSELDSILRHFMIYINNGEIDRELIEISRNTPLIEDIPSFFVKKYGYIVDAELLNISQLLFSDQSQLTCVEGKTKYENFADLIKYENMLFSDFCEYQVLSLNWLKDKNIIYEDNHGYIRLKMEIVRILKDFYENEVICISYYNNSDLLEELINKNKITYESTLFSKPEQNYLNYILNDRQFDNGPAIRNKYSHGNNPQNIKEHENDYFQLLKILALTIIKINEEFCLKDDLVTTKNFINSTGTRTGKIV</sequence>
<comment type="caution">
    <text evidence="1">The sequence shown here is derived from an EMBL/GenBank/DDBJ whole genome shotgun (WGS) entry which is preliminary data.</text>
</comment>
<keyword evidence="2" id="KW-1185">Reference proteome</keyword>
<organism evidence="1 2">
    <name type="scientific">Dialister pneumosintes</name>
    <dbReference type="NCBI Taxonomy" id="39950"/>
    <lineage>
        <taxon>Bacteria</taxon>
        <taxon>Bacillati</taxon>
        <taxon>Bacillota</taxon>
        <taxon>Negativicutes</taxon>
        <taxon>Veillonellales</taxon>
        <taxon>Veillonellaceae</taxon>
        <taxon>Dialister</taxon>
    </lineage>
</organism>
<evidence type="ECO:0008006" key="3">
    <source>
        <dbReference type="Google" id="ProtNLM"/>
    </source>
</evidence>
<dbReference type="Proteomes" id="UP000266262">
    <property type="component" value="Unassembled WGS sequence"/>
</dbReference>
<reference evidence="1 2" key="1">
    <citation type="submission" date="2018-08" db="EMBL/GenBank/DDBJ databases">
        <title>Draft genome sequence of Dialister pneumosintes KCOM 1685.</title>
        <authorList>
            <person name="Kook J.-K."/>
            <person name="Park S.-N."/>
            <person name="Lim Y.K."/>
        </authorList>
    </citation>
    <scope>NUCLEOTIDE SEQUENCE [LARGE SCALE GENOMIC DNA]</scope>
    <source>
        <strain evidence="1 2">KCOM 1685</strain>
    </source>
</reference>
<gene>
    <name evidence="1" type="ORF">DX915_05420</name>
</gene>
<dbReference type="EMBL" id="QWKU01000001">
    <property type="protein sequence ID" value="RID94910.1"/>
    <property type="molecule type" value="Genomic_DNA"/>
</dbReference>
<dbReference type="RefSeq" id="WP_119056603.1">
    <property type="nucleotide sequence ID" value="NZ_QWKU01000001.1"/>
</dbReference>